<dbReference type="Proteomes" id="UP000618795">
    <property type="component" value="Unassembled WGS sequence"/>
</dbReference>
<sequence>MRKRWFKRNAEVMSRWSERLIFLGACAIGIHRAYQHAFIHASLWFAAGLGGTLVHIADARRARRNAERARQHQLRTLAELFREAASSTKKGP</sequence>
<keyword evidence="3" id="KW-1185">Reference proteome</keyword>
<comment type="caution">
    <text evidence="2">The sequence shown here is derived from an EMBL/GenBank/DDBJ whole genome shotgun (WGS) entry which is preliminary data.</text>
</comment>
<name>A0A918IKL5_9ACTN</name>
<evidence type="ECO:0000313" key="3">
    <source>
        <dbReference type="Proteomes" id="UP000618795"/>
    </source>
</evidence>
<dbReference type="EMBL" id="BMTD01000036">
    <property type="protein sequence ID" value="GGV29460.1"/>
    <property type="molecule type" value="Genomic_DNA"/>
</dbReference>
<feature type="transmembrane region" description="Helical" evidence="1">
    <location>
        <begin position="43"/>
        <end position="60"/>
    </location>
</feature>
<organism evidence="2 3">
    <name type="scientific">Streptomyces filipinensis</name>
    <dbReference type="NCBI Taxonomy" id="66887"/>
    <lineage>
        <taxon>Bacteria</taxon>
        <taxon>Bacillati</taxon>
        <taxon>Actinomycetota</taxon>
        <taxon>Actinomycetes</taxon>
        <taxon>Kitasatosporales</taxon>
        <taxon>Streptomycetaceae</taxon>
        <taxon>Streptomyces</taxon>
    </lineage>
</organism>
<keyword evidence="1" id="KW-1133">Transmembrane helix</keyword>
<reference evidence="2" key="1">
    <citation type="journal article" date="2014" name="Int. J. Syst. Evol. Microbiol.">
        <title>Complete genome sequence of Corynebacterium casei LMG S-19264T (=DSM 44701T), isolated from a smear-ripened cheese.</title>
        <authorList>
            <consortium name="US DOE Joint Genome Institute (JGI-PGF)"/>
            <person name="Walter F."/>
            <person name="Albersmeier A."/>
            <person name="Kalinowski J."/>
            <person name="Ruckert C."/>
        </authorList>
    </citation>
    <scope>NUCLEOTIDE SEQUENCE</scope>
    <source>
        <strain evidence="2">JCM 4369</strain>
    </source>
</reference>
<gene>
    <name evidence="2" type="ORF">GCM10010260_82470</name>
</gene>
<evidence type="ECO:0000313" key="2">
    <source>
        <dbReference type="EMBL" id="GGV29460.1"/>
    </source>
</evidence>
<keyword evidence="1" id="KW-0472">Membrane</keyword>
<accession>A0A918IKL5</accession>
<dbReference type="AlphaFoldDB" id="A0A918IKL5"/>
<reference evidence="2" key="2">
    <citation type="submission" date="2020-09" db="EMBL/GenBank/DDBJ databases">
        <authorList>
            <person name="Sun Q."/>
            <person name="Ohkuma M."/>
        </authorList>
    </citation>
    <scope>NUCLEOTIDE SEQUENCE</scope>
    <source>
        <strain evidence="2">JCM 4369</strain>
    </source>
</reference>
<keyword evidence="1" id="KW-0812">Transmembrane</keyword>
<protein>
    <submittedName>
        <fullName evidence="2">Uncharacterized protein</fullName>
    </submittedName>
</protein>
<proteinExistence type="predicted"/>
<evidence type="ECO:0000256" key="1">
    <source>
        <dbReference type="SAM" id="Phobius"/>
    </source>
</evidence>